<dbReference type="PANTHER" id="PTHR16305">
    <property type="entry name" value="TESTICULAR SOLUBLE ADENYLYL CYCLASE"/>
    <property type="match status" value="1"/>
</dbReference>
<dbReference type="InterPro" id="IPR000792">
    <property type="entry name" value="Tscrpt_reg_LuxR_C"/>
</dbReference>
<gene>
    <name evidence="4" type="ORF">GCM10010507_57680</name>
</gene>
<dbReference type="EMBL" id="BMVB01000032">
    <property type="protein sequence ID" value="GHC71212.1"/>
    <property type="molecule type" value="Genomic_DNA"/>
</dbReference>
<evidence type="ECO:0000313" key="4">
    <source>
        <dbReference type="EMBL" id="GHC71212.1"/>
    </source>
</evidence>
<protein>
    <submittedName>
        <fullName evidence="4">Transcriptional regulator</fullName>
    </submittedName>
</protein>
<organism evidence="4 5">
    <name type="scientific">Streptomyces cinnamoneus</name>
    <name type="common">Streptoverticillium cinnamoneum</name>
    <dbReference type="NCBI Taxonomy" id="53446"/>
    <lineage>
        <taxon>Bacteria</taxon>
        <taxon>Bacillati</taxon>
        <taxon>Actinomycetota</taxon>
        <taxon>Actinomycetes</taxon>
        <taxon>Kitasatosporales</taxon>
        <taxon>Streptomycetaceae</taxon>
        <taxon>Streptomyces</taxon>
        <taxon>Streptomyces cinnamoneus group</taxon>
    </lineage>
</organism>
<evidence type="ECO:0000256" key="1">
    <source>
        <dbReference type="ARBA" id="ARBA00022741"/>
    </source>
</evidence>
<dbReference type="GO" id="GO:0006355">
    <property type="term" value="P:regulation of DNA-templated transcription"/>
    <property type="evidence" value="ECO:0007669"/>
    <property type="project" value="InterPro"/>
</dbReference>
<accession>A0A918WRA4</accession>
<keyword evidence="1" id="KW-0547">Nucleotide-binding</keyword>
<feature type="domain" description="HTH luxR-type" evidence="3">
    <location>
        <begin position="864"/>
        <end position="929"/>
    </location>
</feature>
<dbReference type="GO" id="GO:0005524">
    <property type="term" value="F:ATP binding"/>
    <property type="evidence" value="ECO:0007669"/>
    <property type="project" value="UniProtKB-KW"/>
</dbReference>
<name>A0A918WRA4_STRCJ</name>
<dbReference type="PROSITE" id="PS50043">
    <property type="entry name" value="HTH_LUXR_2"/>
    <property type="match status" value="1"/>
</dbReference>
<dbReference type="SMART" id="SM00421">
    <property type="entry name" value="HTH_LUXR"/>
    <property type="match status" value="1"/>
</dbReference>
<dbReference type="Gene3D" id="1.10.10.10">
    <property type="entry name" value="Winged helix-like DNA-binding domain superfamily/Winged helix DNA-binding domain"/>
    <property type="match status" value="1"/>
</dbReference>
<dbReference type="GO" id="GO:0004016">
    <property type="term" value="F:adenylate cyclase activity"/>
    <property type="evidence" value="ECO:0007669"/>
    <property type="project" value="TreeGrafter"/>
</dbReference>
<evidence type="ECO:0000256" key="2">
    <source>
        <dbReference type="ARBA" id="ARBA00022840"/>
    </source>
</evidence>
<dbReference type="Proteomes" id="UP000646244">
    <property type="component" value="Unassembled WGS sequence"/>
</dbReference>
<dbReference type="GO" id="GO:0005737">
    <property type="term" value="C:cytoplasm"/>
    <property type="evidence" value="ECO:0007669"/>
    <property type="project" value="TreeGrafter"/>
</dbReference>
<dbReference type="Pfam" id="PF00196">
    <property type="entry name" value="GerE"/>
    <property type="match status" value="1"/>
</dbReference>
<evidence type="ECO:0000259" key="3">
    <source>
        <dbReference type="PROSITE" id="PS50043"/>
    </source>
</evidence>
<keyword evidence="2" id="KW-0067">ATP-binding</keyword>
<dbReference type="SUPFAM" id="SSF52540">
    <property type="entry name" value="P-loop containing nucleoside triphosphate hydrolases"/>
    <property type="match status" value="1"/>
</dbReference>
<dbReference type="InterPro" id="IPR027417">
    <property type="entry name" value="P-loop_NTPase"/>
</dbReference>
<dbReference type="Pfam" id="PF13191">
    <property type="entry name" value="AAA_16"/>
    <property type="match status" value="1"/>
</dbReference>
<dbReference type="InterPro" id="IPR041664">
    <property type="entry name" value="AAA_16"/>
</dbReference>
<dbReference type="InterPro" id="IPR036388">
    <property type="entry name" value="WH-like_DNA-bd_sf"/>
</dbReference>
<reference evidence="4" key="2">
    <citation type="submission" date="2020-09" db="EMBL/GenBank/DDBJ databases">
        <authorList>
            <person name="Sun Q."/>
            <person name="Ohkuma M."/>
        </authorList>
    </citation>
    <scope>NUCLEOTIDE SEQUENCE</scope>
    <source>
        <strain evidence="4">JCM 4633</strain>
    </source>
</reference>
<evidence type="ECO:0000313" key="5">
    <source>
        <dbReference type="Proteomes" id="UP000646244"/>
    </source>
</evidence>
<dbReference type="PRINTS" id="PR00038">
    <property type="entry name" value="HTHLUXR"/>
</dbReference>
<dbReference type="CDD" id="cd06170">
    <property type="entry name" value="LuxR_C_like"/>
    <property type="match status" value="1"/>
</dbReference>
<dbReference type="PANTHER" id="PTHR16305:SF35">
    <property type="entry name" value="TRANSCRIPTIONAL ACTIVATOR DOMAIN"/>
    <property type="match status" value="1"/>
</dbReference>
<dbReference type="InterPro" id="IPR016032">
    <property type="entry name" value="Sig_transdc_resp-reg_C-effctor"/>
</dbReference>
<dbReference type="SUPFAM" id="SSF46894">
    <property type="entry name" value="C-terminal effector domain of the bipartite response regulators"/>
    <property type="match status" value="1"/>
</dbReference>
<dbReference type="AlphaFoldDB" id="A0A918WRA4"/>
<comment type="caution">
    <text evidence="4">The sequence shown here is derived from an EMBL/GenBank/DDBJ whole genome shotgun (WGS) entry which is preliminary data.</text>
</comment>
<sequence>MSLSRGTPSPGAGGSVSLGDVLWGRKPECERLGRLLDAARGLRSGVLVLGGEPGVGKSALVDHAVSTAHGLQVRQVRAAETEQGLPFAGLSALLRPWEREIGRLPTVQAAALRGALALGPPVGGDRFAVAAATLGLLTAAAEGQPMLLALDDFHRMDEASAEAVLFAARRLDREGIAVLIGTRVPPPEWETLHLAGLDTAAATELLTAHGGTVAADVAERLVRDTGGNPLALIELARLLGPDHLAGRAALPVPLPVGRATTALFAPRLAGLGPGRRSALLLAALTDTDVDTVAAAARELGLPAEAVTELDDGGLVTFDGGRIVFAHPLVRSAVVDVAGPARLRAAHGALARVLTGPAHADRRAWHLSASVVGRDEEAAAELERMADRMRDKRAYRVASVSYERAAGLTADRDRYGRCRFQAAAAAWFAGQFHRARDLVAEATADEPDGDWAAEAQYVLGGIELFLGHPGHAVRRLADSAARHRATAVEVAVRRQLDAVLAAYVGNDFPVAAELATAAAAWGSTDRALTGLAHLLAGVSVLACGDPARGARLLQAAVDVPELVRGHGLDGQHAVHAAHELVRVGLPTAAKRILDPLVEGLRADAELGMLPYALHIAAVAEVGSGQLNAAFAAASESARLGHETGNPLWHYRGTAVLAYVQAVRGEEDDCRRRAAEARRLGEQLGTTSARYVDEALAALEFALGHTEAALAHTADVGYFRVCSSALLLTWPGAMDVAEAHVRSGHRLPHALAGALERTLAGDVAAALPGQAAGLARLRALTTADGDEAEEWFGRAVAGYTGAGLRLEAARTQLSWGQRLRRQGGRTAARARLRAAHASLEAMGARLWAGRALAELRATGVKHLPAAGRPAQPLTPQEMQVALAVSGGATNREAAAALFLSTKTVEMHLTQVYRKLGLRSRTELARRFADEHD</sequence>
<reference evidence="4" key="1">
    <citation type="journal article" date="2014" name="Int. J. Syst. Evol. Microbiol.">
        <title>Complete genome sequence of Corynebacterium casei LMG S-19264T (=DSM 44701T), isolated from a smear-ripened cheese.</title>
        <authorList>
            <consortium name="US DOE Joint Genome Institute (JGI-PGF)"/>
            <person name="Walter F."/>
            <person name="Albersmeier A."/>
            <person name="Kalinowski J."/>
            <person name="Ruckert C."/>
        </authorList>
    </citation>
    <scope>NUCLEOTIDE SEQUENCE</scope>
    <source>
        <strain evidence="4">JCM 4633</strain>
    </source>
</reference>
<dbReference type="GO" id="GO:0003677">
    <property type="term" value="F:DNA binding"/>
    <property type="evidence" value="ECO:0007669"/>
    <property type="project" value="InterPro"/>
</dbReference>
<proteinExistence type="predicted"/>